<proteinExistence type="predicted"/>
<dbReference type="InterPro" id="IPR001845">
    <property type="entry name" value="HTH_ArsR_DNA-bd_dom"/>
</dbReference>
<accession>N0BNA0</accession>
<dbReference type="GO" id="GO:0003677">
    <property type="term" value="F:DNA binding"/>
    <property type="evidence" value="ECO:0007669"/>
    <property type="project" value="UniProtKB-KW"/>
</dbReference>
<dbReference type="STRING" id="387631.Asulf_02151"/>
<reference evidence="7 8" key="1">
    <citation type="journal article" date="2013" name="Genome Announc.">
        <title>Complete Genome Sequence of the Thermophilic and Facultatively Chemolithoautotrophic Sulfate Reducer Archaeoglobus sulfaticallidus Strain PM70-1T.</title>
        <authorList>
            <person name="Stokke R."/>
            <person name="Hocking W.P."/>
            <person name="Steinsbu B.O."/>
            <person name="Steen I.H."/>
        </authorList>
    </citation>
    <scope>NUCLEOTIDE SEQUENCE [LARGE SCALE GENOMIC DNA]</scope>
    <source>
        <strain evidence="7">PM70-1</strain>
    </source>
</reference>
<sequence>MLRIRDIFTTSRSRILTKLEERPHTISELSKKTGYSKSTLAYHMEKLMEMGVVRRVEDGRKWVYYELTDEGRKLVRRDMIKMASLLVTGVMSIIFSAFRLLHRMQRPSAAPEMVTPVVREVEKVPTAVPAATPTPTPVPTPTPTPTPAPTPPPTSTPMPSPVKITPFVLSEKEVGYGLPYDPVAASFLLAGVLLILIFLYYRFKK</sequence>
<evidence type="ECO:0000259" key="6">
    <source>
        <dbReference type="PROSITE" id="PS50987"/>
    </source>
</evidence>
<evidence type="ECO:0000313" key="7">
    <source>
        <dbReference type="EMBL" id="AGK62106.1"/>
    </source>
</evidence>
<keyword evidence="2" id="KW-0238">DNA-binding</keyword>
<evidence type="ECO:0000313" key="8">
    <source>
        <dbReference type="Proteomes" id="UP000013307"/>
    </source>
</evidence>
<protein>
    <recommendedName>
        <fullName evidence="6">HTH arsR-type domain-containing protein</fullName>
    </recommendedName>
</protein>
<dbReference type="SUPFAM" id="SSF46785">
    <property type="entry name" value="Winged helix' DNA-binding domain"/>
    <property type="match status" value="1"/>
</dbReference>
<evidence type="ECO:0000256" key="5">
    <source>
        <dbReference type="SAM" id="Phobius"/>
    </source>
</evidence>
<evidence type="ECO:0000256" key="3">
    <source>
        <dbReference type="ARBA" id="ARBA00023163"/>
    </source>
</evidence>
<evidence type="ECO:0000256" key="1">
    <source>
        <dbReference type="ARBA" id="ARBA00023015"/>
    </source>
</evidence>
<dbReference type="Proteomes" id="UP000013307">
    <property type="component" value="Chromosome"/>
</dbReference>
<dbReference type="EMBL" id="CP005290">
    <property type="protein sequence ID" value="AGK62106.1"/>
    <property type="molecule type" value="Genomic_DNA"/>
</dbReference>
<keyword evidence="5" id="KW-0812">Transmembrane</keyword>
<dbReference type="eggNOG" id="arCOG01683">
    <property type="taxonomic scope" value="Archaea"/>
</dbReference>
<feature type="domain" description="HTH arsR-type" evidence="6">
    <location>
        <begin position="1"/>
        <end position="87"/>
    </location>
</feature>
<keyword evidence="5" id="KW-1133">Transmembrane helix</keyword>
<dbReference type="PANTHER" id="PTHR33154:SF38">
    <property type="entry name" value="HTH ARSR-TYPE DOMAIN-CONTAINING PROTEIN"/>
    <property type="match status" value="1"/>
</dbReference>
<organism evidence="7 8">
    <name type="scientific">Archaeoglobus sulfaticallidus PM70-1</name>
    <dbReference type="NCBI Taxonomy" id="387631"/>
    <lineage>
        <taxon>Archaea</taxon>
        <taxon>Methanobacteriati</taxon>
        <taxon>Methanobacteriota</taxon>
        <taxon>Archaeoglobi</taxon>
        <taxon>Archaeoglobales</taxon>
        <taxon>Archaeoglobaceae</taxon>
        <taxon>Archaeoglobus</taxon>
    </lineage>
</organism>
<feature type="compositionally biased region" description="Pro residues" evidence="4">
    <location>
        <begin position="132"/>
        <end position="160"/>
    </location>
</feature>
<keyword evidence="3" id="KW-0804">Transcription</keyword>
<keyword evidence="5" id="KW-0472">Membrane</keyword>
<name>N0BNA0_9EURY</name>
<dbReference type="InterPro" id="IPR036388">
    <property type="entry name" value="WH-like_DNA-bd_sf"/>
</dbReference>
<dbReference type="PANTHER" id="PTHR33154">
    <property type="entry name" value="TRANSCRIPTIONAL REGULATOR, ARSR FAMILY"/>
    <property type="match status" value="1"/>
</dbReference>
<keyword evidence="8" id="KW-1185">Reference proteome</keyword>
<feature type="transmembrane region" description="Helical" evidence="5">
    <location>
        <begin position="82"/>
        <end position="101"/>
    </location>
</feature>
<feature type="transmembrane region" description="Helical" evidence="5">
    <location>
        <begin position="183"/>
        <end position="201"/>
    </location>
</feature>
<dbReference type="Gene3D" id="1.10.10.10">
    <property type="entry name" value="Winged helix-like DNA-binding domain superfamily/Winged helix DNA-binding domain"/>
    <property type="match status" value="1"/>
</dbReference>
<keyword evidence="1" id="KW-0805">Transcription regulation</keyword>
<dbReference type="KEGG" id="ast:Asulf_02151"/>
<dbReference type="PROSITE" id="PS50987">
    <property type="entry name" value="HTH_ARSR_2"/>
    <property type="match status" value="1"/>
</dbReference>
<dbReference type="InterPro" id="IPR051081">
    <property type="entry name" value="HTH_MetalResp_TranReg"/>
</dbReference>
<dbReference type="InterPro" id="IPR036390">
    <property type="entry name" value="WH_DNA-bd_sf"/>
</dbReference>
<gene>
    <name evidence="7" type="ORF">Asulf_02151</name>
</gene>
<dbReference type="RefSeq" id="WP_015591702.1">
    <property type="nucleotide sequence ID" value="NC_021169.1"/>
</dbReference>
<dbReference type="OrthoDB" id="195102at2157"/>
<dbReference type="HOGENOM" id="CLU_1275270_0_0_2"/>
<dbReference type="CDD" id="cd00090">
    <property type="entry name" value="HTH_ARSR"/>
    <property type="match status" value="1"/>
</dbReference>
<dbReference type="GO" id="GO:0003700">
    <property type="term" value="F:DNA-binding transcription factor activity"/>
    <property type="evidence" value="ECO:0007669"/>
    <property type="project" value="InterPro"/>
</dbReference>
<dbReference type="AlphaFoldDB" id="N0BNA0"/>
<dbReference type="GeneID" id="25398492"/>
<evidence type="ECO:0000256" key="4">
    <source>
        <dbReference type="SAM" id="MobiDB-lite"/>
    </source>
</evidence>
<evidence type="ECO:0000256" key="2">
    <source>
        <dbReference type="ARBA" id="ARBA00023125"/>
    </source>
</evidence>
<feature type="region of interest" description="Disordered" evidence="4">
    <location>
        <begin position="126"/>
        <end position="160"/>
    </location>
</feature>
<dbReference type="InterPro" id="IPR011991">
    <property type="entry name" value="ArsR-like_HTH"/>
</dbReference>
<dbReference type="Pfam" id="PF01022">
    <property type="entry name" value="HTH_5"/>
    <property type="match status" value="1"/>
</dbReference>
<dbReference type="SMART" id="SM00418">
    <property type="entry name" value="HTH_ARSR"/>
    <property type="match status" value="1"/>
</dbReference>